<dbReference type="AlphaFoldDB" id="A0A7K1GPX2"/>
<organism evidence="1 2">
    <name type="scientific">Myroides pelagicus</name>
    <dbReference type="NCBI Taxonomy" id="270914"/>
    <lineage>
        <taxon>Bacteria</taxon>
        <taxon>Pseudomonadati</taxon>
        <taxon>Bacteroidota</taxon>
        <taxon>Flavobacteriia</taxon>
        <taxon>Flavobacteriales</taxon>
        <taxon>Flavobacteriaceae</taxon>
        <taxon>Myroides</taxon>
    </lineage>
</organism>
<dbReference type="Proteomes" id="UP000488936">
    <property type="component" value="Unassembled WGS sequence"/>
</dbReference>
<gene>
    <name evidence="1" type="ORF">GJV77_12880</name>
</gene>
<name>A0A7K1GPX2_9FLAO</name>
<reference evidence="1 2" key="1">
    <citation type="journal article" date="2006" name="Int. J. Syst. Evol. Microbiol.">
        <title>Myroides pelagicus sp. nov., isolated from seawater in Thailand.</title>
        <authorList>
            <person name="Yoon J."/>
            <person name="Maneerat S."/>
            <person name="Kawai F."/>
            <person name="Yokota A."/>
        </authorList>
    </citation>
    <scope>NUCLEOTIDE SEQUENCE [LARGE SCALE GENOMIC DNA]</scope>
    <source>
        <strain evidence="1 2">SM1T</strain>
    </source>
</reference>
<evidence type="ECO:0000313" key="1">
    <source>
        <dbReference type="EMBL" id="MTH30780.1"/>
    </source>
</evidence>
<accession>A0A7K1GPX2</accession>
<keyword evidence="2" id="KW-1185">Reference proteome</keyword>
<protein>
    <recommendedName>
        <fullName evidence="3">Nuclear transport factor 2 family protein</fullName>
    </recommendedName>
</protein>
<comment type="caution">
    <text evidence="1">The sequence shown here is derived from an EMBL/GenBank/DDBJ whole genome shotgun (WGS) entry which is preliminary data.</text>
</comment>
<evidence type="ECO:0008006" key="3">
    <source>
        <dbReference type="Google" id="ProtNLM"/>
    </source>
</evidence>
<dbReference type="EMBL" id="WMJY01000040">
    <property type="protein sequence ID" value="MTH30780.1"/>
    <property type="molecule type" value="Genomic_DNA"/>
</dbReference>
<evidence type="ECO:0000313" key="2">
    <source>
        <dbReference type="Proteomes" id="UP000488936"/>
    </source>
</evidence>
<sequence>MVITPLENIEDPQFEPAYLDNRVKSFLHYWLYLLETIKDQDNNLKFKELVHHDFSISKDSSNTANKMDALQSWINTIIPEKGEYTLCFENLTIQEKQDLSIEISFDLKRNDTCDNQSNLTITKQIWLLKNNTDHRFAQLKAVL</sequence>
<proteinExistence type="predicted"/>
<dbReference type="RefSeq" id="WP_162521626.1">
    <property type="nucleotide sequence ID" value="NZ_JAYMMG010000049.1"/>
</dbReference>